<gene>
    <name evidence="2" type="ORF">HD556DRAFT_1441028</name>
    <name evidence="1" type="ORF">HD556DRAFT_1442715</name>
</gene>
<dbReference type="OrthoDB" id="2693377at2759"/>
<evidence type="ECO:0000313" key="2">
    <source>
        <dbReference type="EMBL" id="KAG1797467.1"/>
    </source>
</evidence>
<keyword evidence="3" id="KW-1185">Reference proteome</keyword>
<dbReference type="RefSeq" id="XP_041162577.1">
    <property type="nucleotide sequence ID" value="XM_041306214.1"/>
</dbReference>
<dbReference type="EMBL" id="JABBWE010000016">
    <property type="protein sequence ID" value="KAG1797467.1"/>
    <property type="molecule type" value="Genomic_DNA"/>
</dbReference>
<evidence type="ECO:0000313" key="1">
    <source>
        <dbReference type="EMBL" id="KAG1794527.1"/>
    </source>
</evidence>
<sequence length="423" mass="47138">MKTAHLFQAANLAPSSEREASLLRLARQQLESDTLQVDNLAAELFAITLTDNDVNPDSHSKLWNSCAEVQQEKGQAYHSLDGTATFTVDDTQHIAQALQAAEKRRCSKAQEALDIVESRMDRAHSRIFSVTSRDVMQTIRDELAVITTALRIIKHKVSCIVSRRSQLEGSCNDMHRLLCDKEDVLSVSSKPIEFDSSHHFDLPINLCDKVAQISLFLGAVSVVIFGISRRHGEFFMGVLALILGLAMEAQNPHSESRRQNTHSQIPRSMETALSCFKLDGQTTAYAVCPACNCTYRPTTSFNSSHARYPTKCFNCPIPEDGPCDKPLLQPSADGKLEPIKIFLYHHFHDYLAGLLSRPDLEVLMDRPCNDLLVSIGSPPHIIKDVWDANFFCTFKGPSGQSLFIDRGTEGRYAFTLNIEGNLQ</sequence>
<evidence type="ECO:0000313" key="3">
    <source>
        <dbReference type="Proteomes" id="UP000719766"/>
    </source>
</evidence>
<dbReference type="GeneID" id="64599978"/>
<proteinExistence type="predicted"/>
<dbReference type="AlphaFoldDB" id="A0A9P7ASG7"/>
<organism evidence="1 3">
    <name type="scientific">Suillus plorans</name>
    <dbReference type="NCBI Taxonomy" id="116603"/>
    <lineage>
        <taxon>Eukaryota</taxon>
        <taxon>Fungi</taxon>
        <taxon>Dikarya</taxon>
        <taxon>Basidiomycota</taxon>
        <taxon>Agaricomycotina</taxon>
        <taxon>Agaricomycetes</taxon>
        <taxon>Agaricomycetidae</taxon>
        <taxon>Boletales</taxon>
        <taxon>Suillineae</taxon>
        <taxon>Suillaceae</taxon>
        <taxon>Suillus</taxon>
    </lineage>
</organism>
<dbReference type="Proteomes" id="UP000719766">
    <property type="component" value="Unassembled WGS sequence"/>
</dbReference>
<accession>A0A9P7ASG7</accession>
<protein>
    <submittedName>
        <fullName evidence="1">Uncharacterized protein</fullName>
    </submittedName>
</protein>
<comment type="caution">
    <text evidence="1">The sequence shown here is derived from an EMBL/GenBank/DDBJ whole genome shotgun (WGS) entry which is preliminary data.</text>
</comment>
<reference evidence="1" key="1">
    <citation type="journal article" date="2020" name="New Phytol.">
        <title>Comparative genomics reveals dynamic genome evolution in host specialist ectomycorrhizal fungi.</title>
        <authorList>
            <person name="Lofgren L.A."/>
            <person name="Nguyen N.H."/>
            <person name="Vilgalys R."/>
            <person name="Ruytinx J."/>
            <person name="Liao H.L."/>
            <person name="Branco S."/>
            <person name="Kuo A."/>
            <person name="LaButti K."/>
            <person name="Lipzen A."/>
            <person name="Andreopoulos W."/>
            <person name="Pangilinan J."/>
            <person name="Riley R."/>
            <person name="Hundley H."/>
            <person name="Na H."/>
            <person name="Barry K."/>
            <person name="Grigoriev I.V."/>
            <person name="Stajich J.E."/>
            <person name="Kennedy P.G."/>
        </authorList>
    </citation>
    <scope>NUCLEOTIDE SEQUENCE</scope>
    <source>
        <strain evidence="1">S12</strain>
    </source>
</reference>
<name>A0A9P7ASG7_9AGAM</name>
<dbReference type="EMBL" id="JABBWE010000025">
    <property type="protein sequence ID" value="KAG1794527.1"/>
    <property type="molecule type" value="Genomic_DNA"/>
</dbReference>